<dbReference type="OrthoDB" id="2962993at2759"/>
<feature type="transmembrane region" description="Helical" evidence="7">
    <location>
        <begin position="441"/>
        <end position="464"/>
    </location>
</feature>
<dbReference type="PANTHER" id="PTHR43791:SF46">
    <property type="entry name" value="MAJOR FACILITATOR SUPERFAMILY (MFS) PROFILE DOMAIN-CONTAINING PROTEIN-RELATED"/>
    <property type="match status" value="1"/>
</dbReference>
<dbReference type="PROSITE" id="PS50850">
    <property type="entry name" value="MFS"/>
    <property type="match status" value="1"/>
</dbReference>
<comment type="caution">
    <text evidence="9">The sequence shown here is derived from an EMBL/GenBank/DDBJ whole genome shotgun (WGS) entry which is preliminary data.</text>
</comment>
<reference evidence="9 10" key="1">
    <citation type="submission" date="2016-07" db="EMBL/GenBank/DDBJ databases">
        <title>Pervasive Adenine N6-methylation of Active Genes in Fungi.</title>
        <authorList>
            <consortium name="DOE Joint Genome Institute"/>
            <person name="Mondo S.J."/>
            <person name="Dannebaum R.O."/>
            <person name="Kuo R.C."/>
            <person name="Labutti K."/>
            <person name="Haridas S."/>
            <person name="Kuo A."/>
            <person name="Salamov A."/>
            <person name="Ahrendt S.R."/>
            <person name="Lipzen A."/>
            <person name="Sullivan W."/>
            <person name="Andreopoulos W.B."/>
            <person name="Clum A."/>
            <person name="Lindquist E."/>
            <person name="Daum C."/>
            <person name="Ramamoorthy G.K."/>
            <person name="Gryganskyi A."/>
            <person name="Culley D."/>
            <person name="Magnuson J.K."/>
            <person name="James T.Y."/>
            <person name="O'Malley M.A."/>
            <person name="Stajich J.E."/>
            <person name="Spatafora J.W."/>
            <person name="Visel A."/>
            <person name="Grigoriev I.V."/>
        </authorList>
    </citation>
    <scope>NUCLEOTIDE SEQUENCE [LARGE SCALE GENOMIC DNA]</scope>
    <source>
        <strain evidence="9 10">12-1054</strain>
    </source>
</reference>
<feature type="transmembrane region" description="Helical" evidence="7">
    <location>
        <begin position="179"/>
        <end position="200"/>
    </location>
</feature>
<dbReference type="FunFam" id="1.20.1250.20:FF:000034">
    <property type="entry name" value="MFS general substrate transporter"/>
    <property type="match status" value="1"/>
</dbReference>
<feature type="transmembrane region" description="Helical" evidence="7">
    <location>
        <begin position="145"/>
        <end position="167"/>
    </location>
</feature>
<feature type="transmembrane region" description="Helical" evidence="7">
    <location>
        <begin position="119"/>
        <end position="139"/>
    </location>
</feature>
<evidence type="ECO:0000256" key="4">
    <source>
        <dbReference type="ARBA" id="ARBA00022989"/>
    </source>
</evidence>
<feature type="transmembrane region" description="Helical" evidence="7">
    <location>
        <begin position="376"/>
        <end position="397"/>
    </location>
</feature>
<proteinExistence type="inferred from homology"/>
<dbReference type="STRING" id="56484.A0A1Y2F359"/>
<comment type="subcellular location">
    <subcellularLocation>
        <location evidence="1">Membrane</location>
        <topology evidence="1">Multi-pass membrane protein</topology>
    </subcellularLocation>
</comment>
<evidence type="ECO:0000259" key="8">
    <source>
        <dbReference type="PROSITE" id="PS50850"/>
    </source>
</evidence>
<evidence type="ECO:0000313" key="10">
    <source>
        <dbReference type="Proteomes" id="UP000193685"/>
    </source>
</evidence>
<dbReference type="GO" id="GO:0022857">
    <property type="term" value="F:transmembrane transporter activity"/>
    <property type="evidence" value="ECO:0007669"/>
    <property type="project" value="InterPro"/>
</dbReference>
<name>A0A1Y2F359_PROLT</name>
<dbReference type="Proteomes" id="UP000193685">
    <property type="component" value="Unassembled WGS sequence"/>
</dbReference>
<evidence type="ECO:0000256" key="7">
    <source>
        <dbReference type="SAM" id="Phobius"/>
    </source>
</evidence>
<dbReference type="Pfam" id="PF07690">
    <property type="entry name" value="MFS_1"/>
    <property type="match status" value="1"/>
</dbReference>
<feature type="transmembrane region" description="Helical" evidence="7">
    <location>
        <begin position="349"/>
        <end position="370"/>
    </location>
</feature>
<dbReference type="RefSeq" id="XP_040723151.1">
    <property type="nucleotide sequence ID" value="XM_040871535.1"/>
</dbReference>
<keyword evidence="4 7" id="KW-1133">Transmembrane helix</keyword>
<dbReference type="EMBL" id="MCFI01000019">
    <property type="protein sequence ID" value="ORY77766.1"/>
    <property type="molecule type" value="Genomic_DNA"/>
</dbReference>
<protein>
    <submittedName>
        <fullName evidence="9">Major facilitator superfamily domain-containing protein</fullName>
    </submittedName>
</protein>
<feature type="domain" description="Major facilitator superfamily (MFS) profile" evidence="8">
    <location>
        <begin position="53"/>
        <end position="468"/>
    </location>
</feature>
<feature type="transmembrane region" description="Helical" evidence="7">
    <location>
        <begin position="212"/>
        <end position="234"/>
    </location>
</feature>
<keyword evidence="2" id="KW-0813">Transport</keyword>
<evidence type="ECO:0000256" key="1">
    <source>
        <dbReference type="ARBA" id="ARBA00004141"/>
    </source>
</evidence>
<dbReference type="PANTHER" id="PTHR43791">
    <property type="entry name" value="PERMEASE-RELATED"/>
    <property type="match status" value="1"/>
</dbReference>
<dbReference type="GeneID" id="63788134"/>
<dbReference type="OMA" id="PLIMVCW"/>
<feature type="transmembrane region" description="Helical" evidence="7">
    <location>
        <begin position="325"/>
        <end position="342"/>
    </location>
</feature>
<dbReference type="AlphaFoldDB" id="A0A1Y2F359"/>
<evidence type="ECO:0000313" key="9">
    <source>
        <dbReference type="EMBL" id="ORY77766.1"/>
    </source>
</evidence>
<dbReference type="GO" id="GO:0016020">
    <property type="term" value="C:membrane"/>
    <property type="evidence" value="ECO:0007669"/>
    <property type="project" value="UniProtKB-SubCell"/>
</dbReference>
<dbReference type="InterPro" id="IPR011701">
    <property type="entry name" value="MFS"/>
</dbReference>
<dbReference type="SUPFAM" id="SSF103473">
    <property type="entry name" value="MFS general substrate transporter"/>
    <property type="match status" value="1"/>
</dbReference>
<keyword evidence="3 7" id="KW-0812">Transmembrane</keyword>
<organism evidence="9 10">
    <name type="scientific">Protomyces lactucae-debilis</name>
    <dbReference type="NCBI Taxonomy" id="2754530"/>
    <lineage>
        <taxon>Eukaryota</taxon>
        <taxon>Fungi</taxon>
        <taxon>Dikarya</taxon>
        <taxon>Ascomycota</taxon>
        <taxon>Taphrinomycotina</taxon>
        <taxon>Taphrinomycetes</taxon>
        <taxon>Taphrinales</taxon>
        <taxon>Protomycetaceae</taxon>
        <taxon>Protomyces</taxon>
    </lineage>
</organism>
<feature type="transmembrane region" description="Helical" evidence="7">
    <location>
        <begin position="284"/>
        <end position="305"/>
    </location>
</feature>
<keyword evidence="10" id="KW-1185">Reference proteome</keyword>
<dbReference type="Gene3D" id="1.20.1250.20">
    <property type="entry name" value="MFS general substrate transporter like domains"/>
    <property type="match status" value="2"/>
</dbReference>
<evidence type="ECO:0000256" key="6">
    <source>
        <dbReference type="ARBA" id="ARBA00037968"/>
    </source>
</evidence>
<evidence type="ECO:0000256" key="2">
    <source>
        <dbReference type="ARBA" id="ARBA00022448"/>
    </source>
</evidence>
<dbReference type="InterPro" id="IPR036259">
    <property type="entry name" value="MFS_trans_sf"/>
</dbReference>
<keyword evidence="5 7" id="KW-0472">Membrane</keyword>
<evidence type="ECO:0000256" key="5">
    <source>
        <dbReference type="ARBA" id="ARBA00023136"/>
    </source>
</evidence>
<dbReference type="InterPro" id="IPR020846">
    <property type="entry name" value="MFS_dom"/>
</dbReference>
<sequence>MAPLTHTESGKGATEYVENVSEEKLSSVEEDADIQYYKTYDISSIIRKMDLRILPIMSALYLMSFLDRTNIGNAKVAGLADDLKLRPALYNWSVTSFFFTYCIIEAPSNLMLKKFGAKLWLPFIMVLWSACCVGLGFVTDFKTLLITRLALGLAEGGLFPGVAFYLTTWYPRSLIAFRIAIFFSAATIAGGFGGLLAYGFQHMDGIAGLAGWQWIFILEGVLTFIVAVIAVFVIPNNPQDAPWLKAEERQIMAWRIAHDGDLRVPMDDAFKWQYVRDALTDWKLWLNLVTYWGAAVPLYSVALTLPSIVKGLGYTTIDSAQLHTVPVYIVGCVFVVLAAWVSDRWMRSPVVIIMLSIAVLGWGLALGLPVKSNGARYASMFLACIGSYGAFVPQLVTLTSNVGGKTKRAVAIGIQVGVGGLAGGVPPWLFKATEAKKGYPFGFRSAMIFAILGICSTSVNWFLLTRANKAKEEMISSGRAAAMSDEELAAMGDRSPYFKYSY</sequence>
<evidence type="ECO:0000256" key="3">
    <source>
        <dbReference type="ARBA" id="ARBA00022692"/>
    </source>
</evidence>
<gene>
    <name evidence="9" type="ORF">BCR37DRAFT_394853</name>
</gene>
<feature type="transmembrane region" description="Helical" evidence="7">
    <location>
        <begin position="409"/>
        <end position="429"/>
    </location>
</feature>
<comment type="similarity">
    <text evidence="6">Belongs to the major facilitator superfamily. Allantoate permease family.</text>
</comment>
<accession>A0A1Y2F359</accession>
<feature type="transmembrane region" description="Helical" evidence="7">
    <location>
        <begin position="89"/>
        <end position="107"/>
    </location>
</feature>